<dbReference type="AlphaFoldDB" id="Q24M59"/>
<sequence>MVDFEKAQYVLWPTEHNRDTLEWSLKRKMMEETDDPELFAKIYREELIEQHGDIPEVDTVVEGETKLWFGGFRFPGDEDEYIAFLEAKYVLWPEALKLRRIEKYRKARANGTPFHLVNENDNDE</sequence>
<name>Q24M59_9BACT</name>
<evidence type="ECO:0000313" key="1">
    <source>
        <dbReference type="EMBL" id="AAZ41368.1"/>
    </source>
</evidence>
<accession>Q24M59</accession>
<reference evidence="1" key="1">
    <citation type="journal article" date="2006" name="Environ. Microbiol.">
        <title>Analysis of the first genome fragment from the marine sponge-associated, novel candidate phylum Poribacteria by environmental genomics.</title>
        <authorList>
            <person name="Fieseler L."/>
            <person name="Quaiser A."/>
            <person name="Schleper C."/>
            <person name="Hentschel U."/>
        </authorList>
    </citation>
    <scope>NUCLEOTIDE SEQUENCE</scope>
</reference>
<proteinExistence type="predicted"/>
<protein>
    <submittedName>
        <fullName evidence="1">Uncharacterized protein</fullName>
    </submittedName>
</protein>
<dbReference type="EMBL" id="AY713479">
    <property type="protein sequence ID" value="AAZ41368.1"/>
    <property type="molecule type" value="Genomic_DNA"/>
</dbReference>
<organism evidence="1">
    <name type="scientific">uncultured Poribacteria bacterium 64K2</name>
    <dbReference type="NCBI Taxonomy" id="309182"/>
    <lineage>
        <taxon>Bacteria</taxon>
        <taxon>Candidatus Poribacteria</taxon>
        <taxon>environmental samples</taxon>
    </lineage>
</organism>